<dbReference type="Proteomes" id="UP000198287">
    <property type="component" value="Unassembled WGS sequence"/>
</dbReference>
<accession>A0A226DIQ5</accession>
<keyword evidence="1" id="KW-0812">Transmembrane</keyword>
<feature type="transmembrane region" description="Helical" evidence="1">
    <location>
        <begin position="37"/>
        <end position="59"/>
    </location>
</feature>
<reference evidence="2 3" key="1">
    <citation type="submission" date="2015-12" db="EMBL/GenBank/DDBJ databases">
        <title>The genome of Folsomia candida.</title>
        <authorList>
            <person name="Faddeeva A."/>
            <person name="Derks M.F."/>
            <person name="Anvar Y."/>
            <person name="Smit S."/>
            <person name="Van Straalen N."/>
            <person name="Roelofs D."/>
        </authorList>
    </citation>
    <scope>NUCLEOTIDE SEQUENCE [LARGE SCALE GENOMIC DNA]</scope>
    <source>
        <strain evidence="2 3">VU population</strain>
        <tissue evidence="2">Whole body</tissue>
    </source>
</reference>
<name>A0A226DIQ5_FOLCA</name>
<evidence type="ECO:0000313" key="2">
    <source>
        <dbReference type="EMBL" id="OXA44567.1"/>
    </source>
</evidence>
<organism evidence="2 3">
    <name type="scientific">Folsomia candida</name>
    <name type="common">Springtail</name>
    <dbReference type="NCBI Taxonomy" id="158441"/>
    <lineage>
        <taxon>Eukaryota</taxon>
        <taxon>Metazoa</taxon>
        <taxon>Ecdysozoa</taxon>
        <taxon>Arthropoda</taxon>
        <taxon>Hexapoda</taxon>
        <taxon>Collembola</taxon>
        <taxon>Entomobryomorpha</taxon>
        <taxon>Isotomoidea</taxon>
        <taxon>Isotomidae</taxon>
        <taxon>Proisotominae</taxon>
        <taxon>Folsomia</taxon>
    </lineage>
</organism>
<dbReference type="AlphaFoldDB" id="A0A226DIQ5"/>
<keyword evidence="1" id="KW-0472">Membrane</keyword>
<feature type="transmembrane region" description="Helical" evidence="1">
    <location>
        <begin position="135"/>
        <end position="157"/>
    </location>
</feature>
<feature type="transmembrane region" description="Helical" evidence="1">
    <location>
        <begin position="291"/>
        <end position="318"/>
    </location>
</feature>
<sequence length="387" mass="43478">MVTTQFSKNFGQVVHLSTFFGHPFIYEKSTLSVSPHFASNTSLMFFVILLQFLFLLVQVIRFKLANDSSQLNFLVPVLYGVFYVSFSIAVFAFTPYEAARQFNSVLRFRQAVQDRYLSRKESDAQLLCFDKYWTVTFYVSLLVPVVSPAIALLHIVFASRNPIHVVSIFPSGSTMFKLLLIPYAVATAFWVLFIAFFLQILVLIGMCSIFLLAPIVGGIKFPKNSNKKMATLRSLSAVTHLYRSYQLLVKLTNQVYGWCILPSQFTLGKFVVVGGYLLVTEFRTEGMSVDGVSIFILGGCVPMVAVVWSGFITCCGFVHSQSKRVIGSWRNAKWEGKIEKASFKAFKKSCKPVFIGIPAIFEVKGDTVVKFNQGIVQGMFRALLTLK</sequence>
<feature type="transmembrane region" description="Helical" evidence="1">
    <location>
        <begin position="71"/>
        <end position="93"/>
    </location>
</feature>
<protein>
    <submittedName>
        <fullName evidence="2">Uncharacterized protein</fullName>
    </submittedName>
</protein>
<feature type="transmembrane region" description="Helical" evidence="1">
    <location>
        <begin position="203"/>
        <end position="221"/>
    </location>
</feature>
<gene>
    <name evidence="2" type="ORF">Fcan01_20504</name>
</gene>
<keyword evidence="1" id="KW-1133">Transmembrane helix</keyword>
<comment type="caution">
    <text evidence="2">The sequence shown here is derived from an EMBL/GenBank/DDBJ whole genome shotgun (WGS) entry which is preliminary data.</text>
</comment>
<evidence type="ECO:0000256" key="1">
    <source>
        <dbReference type="SAM" id="Phobius"/>
    </source>
</evidence>
<keyword evidence="3" id="KW-1185">Reference proteome</keyword>
<proteinExistence type="predicted"/>
<feature type="transmembrane region" description="Helical" evidence="1">
    <location>
        <begin position="255"/>
        <end position="279"/>
    </location>
</feature>
<dbReference type="EMBL" id="LNIX01000019">
    <property type="protein sequence ID" value="OXA44567.1"/>
    <property type="molecule type" value="Genomic_DNA"/>
</dbReference>
<evidence type="ECO:0000313" key="3">
    <source>
        <dbReference type="Proteomes" id="UP000198287"/>
    </source>
</evidence>